<protein>
    <submittedName>
        <fullName evidence="7">Uncharacterized protein</fullName>
    </submittedName>
</protein>
<dbReference type="InterPro" id="IPR001841">
    <property type="entry name" value="Znf_RING"/>
</dbReference>
<dbReference type="PANTHER" id="PTHR25462">
    <property type="entry name" value="BONUS, ISOFORM C-RELATED"/>
    <property type="match status" value="1"/>
</dbReference>
<dbReference type="Gene3D" id="3.30.40.10">
    <property type="entry name" value="Zinc/RING finger domain, C3HC4 (zinc finger)"/>
    <property type="match status" value="1"/>
</dbReference>
<accession>A0A914AQS8</accession>
<evidence type="ECO:0000256" key="1">
    <source>
        <dbReference type="ARBA" id="ARBA00022723"/>
    </source>
</evidence>
<dbReference type="InterPro" id="IPR013083">
    <property type="entry name" value="Znf_RING/FYVE/PHD"/>
</dbReference>
<feature type="domain" description="RING-type" evidence="5">
    <location>
        <begin position="21"/>
        <end position="65"/>
    </location>
</feature>
<dbReference type="Pfam" id="PF00643">
    <property type="entry name" value="zf-B_box"/>
    <property type="match status" value="1"/>
</dbReference>
<keyword evidence="8" id="KW-1185">Reference proteome</keyword>
<evidence type="ECO:0000259" key="5">
    <source>
        <dbReference type="PROSITE" id="PS50089"/>
    </source>
</evidence>
<dbReference type="EnsemblMetazoa" id="XM_038210075.1">
    <property type="protein sequence ID" value="XP_038066003.1"/>
    <property type="gene ID" value="LOC119736065"/>
</dbReference>
<dbReference type="GO" id="GO:0008270">
    <property type="term" value="F:zinc ion binding"/>
    <property type="evidence" value="ECO:0007669"/>
    <property type="project" value="UniProtKB-KW"/>
</dbReference>
<dbReference type="InterPro" id="IPR018957">
    <property type="entry name" value="Znf_C3HC4_RING-type"/>
</dbReference>
<dbReference type="PROSITE" id="PS00518">
    <property type="entry name" value="ZF_RING_1"/>
    <property type="match status" value="1"/>
</dbReference>
<dbReference type="Pfam" id="PF00097">
    <property type="entry name" value="zf-C3HC4"/>
    <property type="match status" value="1"/>
</dbReference>
<dbReference type="GeneID" id="119736065"/>
<evidence type="ECO:0000313" key="8">
    <source>
        <dbReference type="Proteomes" id="UP000887568"/>
    </source>
</evidence>
<evidence type="ECO:0000313" key="7">
    <source>
        <dbReference type="EnsemblMetazoa" id="XP_038066003.1"/>
    </source>
</evidence>
<dbReference type="PANTHER" id="PTHR25462:SF301">
    <property type="entry name" value="E3 UBIQUITIN-PROTEIN LIGASE TRIM56-LIKE"/>
    <property type="match status" value="1"/>
</dbReference>
<evidence type="ECO:0000256" key="2">
    <source>
        <dbReference type="ARBA" id="ARBA00022771"/>
    </source>
</evidence>
<keyword evidence="2 4" id="KW-0863">Zinc-finger</keyword>
<dbReference type="InterPro" id="IPR047153">
    <property type="entry name" value="TRIM45/56/19-like"/>
</dbReference>
<dbReference type="OMA" id="HIFLLER"/>
<dbReference type="SMART" id="SM00184">
    <property type="entry name" value="RING"/>
    <property type="match status" value="2"/>
</dbReference>
<dbReference type="InterPro" id="IPR000315">
    <property type="entry name" value="Znf_B-box"/>
</dbReference>
<dbReference type="Gene3D" id="3.30.160.60">
    <property type="entry name" value="Classic Zinc Finger"/>
    <property type="match status" value="1"/>
</dbReference>
<dbReference type="OrthoDB" id="342730at2759"/>
<dbReference type="Gene3D" id="4.10.830.40">
    <property type="match status" value="1"/>
</dbReference>
<sequence length="410" mass="45715">MAAGTSKDSVLEKLSRNHLECSICEERYSQPKILACLHSFCQICIEKYYYARYAGTNKIPCPVCRQETVVPEQGISALKTNFFITSLMADIDLQRQVEKDTPTCGICQKAKEASQRCLDCSKNICSACLQAHQQFPDLSSHTVATVKDILKGKVAGRKRKHPDVPSCDKHPGEVKRFFCEKCDVLICRDCTVVDHPRSAGHHYSDLNDASLGRRQTLKASIQTLEQNKARLKESVTATDDIKATLTQNCAASKKEIQDSAEQMRAKIKIDEDFFVGEIETLKKDRMEKLHAHSEELHTLLKRCDHSAKTATDIIDTASNADFLSLYPEIKKDLQVLGKAPSQVDGELSYLKFQQNKTADGISLGKLVTKSMRTSQSWPAIQTGLAIPTDFKFNSRFRFVTSSGSSGSGMY</sequence>
<dbReference type="PROSITE" id="PS50119">
    <property type="entry name" value="ZF_BBOX"/>
    <property type="match status" value="2"/>
</dbReference>
<dbReference type="Proteomes" id="UP000887568">
    <property type="component" value="Unplaced"/>
</dbReference>
<evidence type="ECO:0000259" key="6">
    <source>
        <dbReference type="PROSITE" id="PS50119"/>
    </source>
</evidence>
<proteinExistence type="predicted"/>
<keyword evidence="3" id="KW-0862">Zinc</keyword>
<dbReference type="SUPFAM" id="SSF57845">
    <property type="entry name" value="B-box zinc-binding domain"/>
    <property type="match status" value="1"/>
</dbReference>
<dbReference type="RefSeq" id="XP_038066003.1">
    <property type="nucleotide sequence ID" value="XM_038210075.1"/>
</dbReference>
<dbReference type="InterPro" id="IPR017907">
    <property type="entry name" value="Znf_RING_CS"/>
</dbReference>
<reference evidence="7" key="1">
    <citation type="submission" date="2022-11" db="UniProtKB">
        <authorList>
            <consortium name="EnsemblMetazoa"/>
        </authorList>
    </citation>
    <scope>IDENTIFICATION</scope>
</reference>
<feature type="domain" description="B box-type" evidence="6">
    <location>
        <begin position="167"/>
        <end position="206"/>
    </location>
</feature>
<dbReference type="AlphaFoldDB" id="A0A914AQS8"/>
<dbReference type="PROSITE" id="PS50089">
    <property type="entry name" value="ZF_RING_2"/>
    <property type="match status" value="1"/>
</dbReference>
<evidence type="ECO:0000256" key="3">
    <source>
        <dbReference type="ARBA" id="ARBA00022833"/>
    </source>
</evidence>
<evidence type="ECO:0000256" key="4">
    <source>
        <dbReference type="PROSITE-ProRule" id="PRU00024"/>
    </source>
</evidence>
<dbReference type="SMART" id="SM00336">
    <property type="entry name" value="BBOX"/>
    <property type="match status" value="2"/>
</dbReference>
<dbReference type="CDD" id="cd19757">
    <property type="entry name" value="Bbox1"/>
    <property type="match status" value="1"/>
</dbReference>
<name>A0A914AQS8_PATMI</name>
<feature type="domain" description="B box-type" evidence="6">
    <location>
        <begin position="99"/>
        <end position="146"/>
    </location>
</feature>
<organism evidence="7 8">
    <name type="scientific">Patiria miniata</name>
    <name type="common">Bat star</name>
    <name type="synonym">Asterina miniata</name>
    <dbReference type="NCBI Taxonomy" id="46514"/>
    <lineage>
        <taxon>Eukaryota</taxon>
        <taxon>Metazoa</taxon>
        <taxon>Echinodermata</taxon>
        <taxon>Eleutherozoa</taxon>
        <taxon>Asterozoa</taxon>
        <taxon>Asteroidea</taxon>
        <taxon>Valvatacea</taxon>
        <taxon>Valvatida</taxon>
        <taxon>Asterinidae</taxon>
        <taxon>Patiria</taxon>
    </lineage>
</organism>
<keyword evidence="1" id="KW-0479">Metal-binding</keyword>
<dbReference type="SUPFAM" id="SSF57850">
    <property type="entry name" value="RING/U-box"/>
    <property type="match status" value="1"/>
</dbReference>